<dbReference type="CDD" id="cd06661">
    <property type="entry name" value="GGCT_like"/>
    <property type="match status" value="1"/>
</dbReference>
<dbReference type="PANTHER" id="PTHR12192:SF2">
    <property type="entry name" value="GLUTATHIONE-SPECIFIC GAMMA-GLUTAMYLCYCLOTRANSFERASE 2"/>
    <property type="match status" value="1"/>
</dbReference>
<dbReference type="Proteomes" id="UP000279236">
    <property type="component" value="Unassembled WGS sequence"/>
</dbReference>
<dbReference type="EMBL" id="RSCE01000003">
    <property type="protein sequence ID" value="RSH85102.1"/>
    <property type="molecule type" value="Genomic_DNA"/>
</dbReference>
<evidence type="ECO:0000313" key="4">
    <source>
        <dbReference type="Proteomes" id="UP000279236"/>
    </source>
</evidence>
<dbReference type="InterPro" id="IPR013024">
    <property type="entry name" value="GGCT-like"/>
</dbReference>
<evidence type="ECO:0000256" key="2">
    <source>
        <dbReference type="ARBA" id="ARBA00023239"/>
    </source>
</evidence>
<proteinExistence type="predicted"/>
<dbReference type="GO" id="GO:0005737">
    <property type="term" value="C:cytoplasm"/>
    <property type="evidence" value="ECO:0007669"/>
    <property type="project" value="TreeGrafter"/>
</dbReference>
<dbReference type="SUPFAM" id="SSF110857">
    <property type="entry name" value="Gamma-glutamyl cyclotransferase-like"/>
    <property type="match status" value="1"/>
</dbReference>
<dbReference type="Gene3D" id="3.10.490.10">
    <property type="entry name" value="Gamma-glutamyl cyclotransferase-like"/>
    <property type="match status" value="1"/>
</dbReference>
<protein>
    <recommendedName>
        <fullName evidence="1">glutathione-specific gamma-glutamylcyclotransferase</fullName>
        <ecNumber evidence="1">4.3.2.7</ecNumber>
    </recommendedName>
</protein>
<dbReference type="EC" id="4.3.2.7" evidence="1"/>
<dbReference type="Pfam" id="PF04752">
    <property type="entry name" value="ChaC"/>
    <property type="match status" value="1"/>
</dbReference>
<dbReference type="STRING" id="105984.A0A427Y1Z1"/>
<dbReference type="GO" id="GO:0061928">
    <property type="term" value="F:glutathione specific gamma-glutamylcyclotransferase activity"/>
    <property type="evidence" value="ECO:0007669"/>
    <property type="project" value="UniProtKB-EC"/>
</dbReference>
<comment type="caution">
    <text evidence="3">The sequence shown here is derived from an EMBL/GenBank/DDBJ whole genome shotgun (WGS) entry which is preliminary data.</text>
</comment>
<accession>A0A427Y1Z1</accession>
<dbReference type="RefSeq" id="XP_028478550.1">
    <property type="nucleotide sequence ID" value="XM_028622098.1"/>
</dbReference>
<reference evidence="3 4" key="1">
    <citation type="submission" date="2018-11" db="EMBL/GenBank/DDBJ databases">
        <title>Genome sequence of Apiotrichum porosum DSM 27194.</title>
        <authorList>
            <person name="Aliyu H."/>
            <person name="Gorte O."/>
            <person name="Ochsenreither K."/>
        </authorList>
    </citation>
    <scope>NUCLEOTIDE SEQUENCE [LARGE SCALE GENOMIC DNA]</scope>
    <source>
        <strain evidence="3 4">DSM 27194</strain>
    </source>
</reference>
<organism evidence="3 4">
    <name type="scientific">Apiotrichum porosum</name>
    <dbReference type="NCBI Taxonomy" id="105984"/>
    <lineage>
        <taxon>Eukaryota</taxon>
        <taxon>Fungi</taxon>
        <taxon>Dikarya</taxon>
        <taxon>Basidiomycota</taxon>
        <taxon>Agaricomycotina</taxon>
        <taxon>Tremellomycetes</taxon>
        <taxon>Trichosporonales</taxon>
        <taxon>Trichosporonaceae</taxon>
        <taxon>Apiotrichum</taxon>
    </lineage>
</organism>
<keyword evidence="2" id="KW-0456">Lyase</keyword>
<name>A0A427Y1Z1_9TREE</name>
<keyword evidence="4" id="KW-1185">Reference proteome</keyword>
<dbReference type="InterPro" id="IPR006840">
    <property type="entry name" value="ChaC"/>
</dbReference>
<dbReference type="AlphaFoldDB" id="A0A427Y1Z1"/>
<evidence type="ECO:0000256" key="1">
    <source>
        <dbReference type="ARBA" id="ARBA00012344"/>
    </source>
</evidence>
<dbReference type="GO" id="GO:0006751">
    <property type="term" value="P:glutathione catabolic process"/>
    <property type="evidence" value="ECO:0007669"/>
    <property type="project" value="InterPro"/>
</dbReference>
<gene>
    <name evidence="3" type="ORF">EHS24_006695</name>
</gene>
<evidence type="ECO:0000313" key="3">
    <source>
        <dbReference type="EMBL" id="RSH85102.1"/>
    </source>
</evidence>
<dbReference type="GeneID" id="39591238"/>
<dbReference type="OrthoDB" id="5894at2759"/>
<sequence>MTWIFGYGSIIWRPDFPYAERREGWVVDHTRRFWQGSPDHRGTPSQLGRVVTLVPSEGEICWGVAYRLHLEHEDEVMAYLDHRERGGYVRFDVDFTTAVTPAGTLLQDSTAGDIVRAITYIASPTNDYYLGPVAHPQMVAQISRARGESGKNADYVLNLAKGLLEMGLRDAHVEGLAASLKEVAAKEDVATTVGAPTPLETAKVVA</sequence>
<dbReference type="InterPro" id="IPR036568">
    <property type="entry name" value="GGCT-like_sf"/>
</dbReference>
<dbReference type="PANTHER" id="PTHR12192">
    <property type="entry name" value="CATION TRANSPORT PROTEIN CHAC-RELATED"/>
    <property type="match status" value="1"/>
</dbReference>